<dbReference type="PANTHER" id="PTHR22911">
    <property type="entry name" value="ACYL-MALONYL CONDENSING ENZYME-RELATED"/>
    <property type="match status" value="1"/>
</dbReference>
<keyword evidence="8" id="KW-1185">Reference proteome</keyword>
<evidence type="ECO:0000256" key="2">
    <source>
        <dbReference type="ARBA" id="ARBA00022692"/>
    </source>
</evidence>
<feature type="domain" description="EamA" evidence="6">
    <location>
        <begin position="17"/>
        <end position="148"/>
    </location>
</feature>
<dbReference type="PANTHER" id="PTHR22911:SF6">
    <property type="entry name" value="SOLUTE CARRIER FAMILY 35 MEMBER G1"/>
    <property type="match status" value="1"/>
</dbReference>
<comment type="caution">
    <text evidence="7">The sequence shown here is derived from an EMBL/GenBank/DDBJ whole genome shotgun (WGS) entry which is preliminary data.</text>
</comment>
<protein>
    <submittedName>
        <fullName evidence="7">DMT family transporter</fullName>
    </submittedName>
</protein>
<dbReference type="Pfam" id="PF00892">
    <property type="entry name" value="EamA"/>
    <property type="match status" value="1"/>
</dbReference>
<evidence type="ECO:0000259" key="6">
    <source>
        <dbReference type="Pfam" id="PF00892"/>
    </source>
</evidence>
<keyword evidence="2 5" id="KW-0812">Transmembrane</keyword>
<dbReference type="SUPFAM" id="SSF103481">
    <property type="entry name" value="Multidrug resistance efflux transporter EmrE"/>
    <property type="match status" value="2"/>
</dbReference>
<organism evidence="7 8">
    <name type="scientific">Nannocystis pusilla</name>
    <dbReference type="NCBI Taxonomy" id="889268"/>
    <lineage>
        <taxon>Bacteria</taxon>
        <taxon>Pseudomonadati</taxon>
        <taxon>Myxococcota</taxon>
        <taxon>Polyangia</taxon>
        <taxon>Nannocystales</taxon>
        <taxon>Nannocystaceae</taxon>
        <taxon>Nannocystis</taxon>
    </lineage>
</organism>
<evidence type="ECO:0000256" key="1">
    <source>
        <dbReference type="ARBA" id="ARBA00004141"/>
    </source>
</evidence>
<evidence type="ECO:0000313" key="7">
    <source>
        <dbReference type="EMBL" id="MBZ5715563.1"/>
    </source>
</evidence>
<name>A0ABS7U528_9BACT</name>
<feature type="transmembrane region" description="Helical" evidence="5">
    <location>
        <begin position="157"/>
        <end position="179"/>
    </location>
</feature>
<dbReference type="RefSeq" id="WP_224197302.1">
    <property type="nucleotide sequence ID" value="NZ_JAIRAU010000057.1"/>
</dbReference>
<gene>
    <name evidence="7" type="ORF">K7C98_40565</name>
</gene>
<reference evidence="7" key="1">
    <citation type="submission" date="2021-08" db="EMBL/GenBank/DDBJ databases">
        <authorList>
            <person name="Stevens D.C."/>
        </authorList>
    </citation>
    <scope>NUCLEOTIDE SEQUENCE</scope>
    <source>
        <strain evidence="7">DSM 53165</strain>
    </source>
</reference>
<feature type="transmembrane region" description="Helical" evidence="5">
    <location>
        <begin position="277"/>
        <end position="294"/>
    </location>
</feature>
<evidence type="ECO:0000256" key="5">
    <source>
        <dbReference type="SAM" id="Phobius"/>
    </source>
</evidence>
<sequence>MVERRASLAAPPPHLRRGLAWMLGASAALVAMNSCAKVLREDGFSTAEIIFYRTAPGLVWIWLDVRRRHKSLRPVRADLVALRSGLGIAAMAANFFAVRALTLVQHQVLHLLQPVFVALCAPLILRERMHQLVLLALVLAVSGAFFVLAPLGDLSALPLSPALVGVGAAVSSALAHVTIRKTSETEAPEVVVFHFALHAALAGLVWGLAHGDFSPGHLTRDNLALLGGTALFGTLGQLWMTRAYGLAPASSVAMVAYAGIPLSLGVDIVFWDAHAPVSALAGAALLIAAGFLLTRRPAAAAQPGQP</sequence>
<evidence type="ECO:0000313" key="8">
    <source>
        <dbReference type="Proteomes" id="UP001139031"/>
    </source>
</evidence>
<dbReference type="InterPro" id="IPR037185">
    <property type="entry name" value="EmrE-like"/>
</dbReference>
<proteinExistence type="predicted"/>
<dbReference type="InterPro" id="IPR000620">
    <property type="entry name" value="EamA_dom"/>
</dbReference>
<feature type="transmembrane region" description="Helical" evidence="5">
    <location>
        <begin position="191"/>
        <end position="211"/>
    </location>
</feature>
<dbReference type="EMBL" id="JAIRAU010000057">
    <property type="protein sequence ID" value="MBZ5715563.1"/>
    <property type="molecule type" value="Genomic_DNA"/>
</dbReference>
<feature type="transmembrane region" description="Helical" evidence="5">
    <location>
        <begin position="132"/>
        <end position="151"/>
    </location>
</feature>
<comment type="subcellular location">
    <subcellularLocation>
        <location evidence="1">Membrane</location>
        <topology evidence="1">Multi-pass membrane protein</topology>
    </subcellularLocation>
</comment>
<feature type="transmembrane region" description="Helical" evidence="5">
    <location>
        <begin position="252"/>
        <end position="271"/>
    </location>
</feature>
<evidence type="ECO:0000256" key="3">
    <source>
        <dbReference type="ARBA" id="ARBA00022989"/>
    </source>
</evidence>
<dbReference type="Proteomes" id="UP001139031">
    <property type="component" value="Unassembled WGS sequence"/>
</dbReference>
<keyword evidence="3 5" id="KW-1133">Transmembrane helix</keyword>
<keyword evidence="4 5" id="KW-0472">Membrane</keyword>
<evidence type="ECO:0000256" key="4">
    <source>
        <dbReference type="ARBA" id="ARBA00023136"/>
    </source>
</evidence>
<accession>A0ABS7U528</accession>
<feature type="transmembrane region" description="Helical" evidence="5">
    <location>
        <begin position="84"/>
        <end position="102"/>
    </location>
</feature>
<feature type="transmembrane region" description="Helical" evidence="5">
    <location>
        <begin position="108"/>
        <end position="125"/>
    </location>
</feature>
<feature type="transmembrane region" description="Helical" evidence="5">
    <location>
        <begin position="223"/>
        <end position="240"/>
    </location>
</feature>